<name>A0A2C6K373_9APIC</name>
<dbReference type="EMBL" id="MIGC01005680">
    <property type="protein sequence ID" value="PHJ16690.1"/>
    <property type="molecule type" value="Genomic_DNA"/>
</dbReference>
<organism evidence="1 2">
    <name type="scientific">Cystoisospora suis</name>
    <dbReference type="NCBI Taxonomy" id="483139"/>
    <lineage>
        <taxon>Eukaryota</taxon>
        <taxon>Sar</taxon>
        <taxon>Alveolata</taxon>
        <taxon>Apicomplexa</taxon>
        <taxon>Conoidasida</taxon>
        <taxon>Coccidia</taxon>
        <taxon>Eucoccidiorida</taxon>
        <taxon>Eimeriorina</taxon>
        <taxon>Sarcocystidae</taxon>
        <taxon>Cystoisospora</taxon>
    </lineage>
</organism>
<dbReference type="Proteomes" id="UP000221165">
    <property type="component" value="Unassembled WGS sequence"/>
</dbReference>
<reference evidence="1 2" key="1">
    <citation type="journal article" date="2017" name="Int. J. Parasitol.">
        <title>The genome of the protozoan parasite Cystoisospora suis and a reverse vaccinology approach to identify vaccine candidates.</title>
        <authorList>
            <person name="Palmieri N."/>
            <person name="Shrestha A."/>
            <person name="Ruttkowski B."/>
            <person name="Beck T."/>
            <person name="Vogl C."/>
            <person name="Tomley F."/>
            <person name="Blake D.P."/>
            <person name="Joachim A."/>
        </authorList>
    </citation>
    <scope>NUCLEOTIDE SEQUENCE [LARGE SCALE GENOMIC DNA]</scope>
    <source>
        <strain evidence="1 2">Wien I</strain>
    </source>
</reference>
<proteinExistence type="predicted"/>
<dbReference type="VEuPathDB" id="ToxoDB:CSUI_009494"/>
<keyword evidence="2" id="KW-1185">Reference proteome</keyword>
<evidence type="ECO:0000313" key="2">
    <source>
        <dbReference type="Proteomes" id="UP000221165"/>
    </source>
</evidence>
<dbReference type="GeneID" id="94432821"/>
<sequence>MHARMCAWGEERVKETLTAGPATFPTADVCVLFIFFLKMKVDILFHSFFLLRLLSTSSVDEVNRRFLVKKNLLLSLLRLR</sequence>
<accession>A0A2C6K373</accession>
<gene>
    <name evidence="1" type="ORF">CSUI_009494</name>
</gene>
<comment type="caution">
    <text evidence="1">The sequence shown here is derived from an EMBL/GenBank/DDBJ whole genome shotgun (WGS) entry which is preliminary data.</text>
</comment>
<dbReference type="AlphaFoldDB" id="A0A2C6K373"/>
<evidence type="ECO:0000313" key="1">
    <source>
        <dbReference type="EMBL" id="PHJ16690.1"/>
    </source>
</evidence>
<dbReference type="RefSeq" id="XP_067918415.1">
    <property type="nucleotide sequence ID" value="XM_068069610.1"/>
</dbReference>
<protein>
    <submittedName>
        <fullName evidence="1">Uncharacterized protein</fullName>
    </submittedName>
</protein>